<protein>
    <submittedName>
        <fullName evidence="1">DUF4936 family protein</fullName>
    </submittedName>
</protein>
<accession>A0ABT7XRP7</accession>
<gene>
    <name evidence="1" type="ORF">QU481_16485</name>
</gene>
<dbReference type="RefSeq" id="WP_289831122.1">
    <property type="nucleotide sequence ID" value="NZ_JAUEDK010000033.1"/>
</dbReference>
<proteinExistence type="predicted"/>
<name>A0ABT7XRP7_9NEIS</name>
<evidence type="ECO:0000313" key="1">
    <source>
        <dbReference type="EMBL" id="MDN0076468.1"/>
    </source>
</evidence>
<keyword evidence="2" id="KW-1185">Reference proteome</keyword>
<evidence type="ECO:0000313" key="2">
    <source>
        <dbReference type="Proteomes" id="UP001168540"/>
    </source>
</evidence>
<comment type="caution">
    <text evidence="1">The sequence shown here is derived from an EMBL/GenBank/DDBJ whole genome shotgun (WGS) entry which is preliminary data.</text>
</comment>
<sequence>MARPRSSLYVYFKLAAPDTALFHRLTAMQAELAWQTGADARLLHRRDDALTWMEVYEGITDTDAFARALDAALLRHGIDPAAPARHLEWFVPFDAPPVP</sequence>
<dbReference type="EMBL" id="JAUEDK010000033">
    <property type="protein sequence ID" value="MDN0076468.1"/>
    <property type="molecule type" value="Genomic_DNA"/>
</dbReference>
<dbReference type="Pfam" id="PF16290">
    <property type="entry name" value="DUF4936"/>
    <property type="match status" value="1"/>
</dbReference>
<organism evidence="1 2">
    <name type="scientific">Crenobacter oryzisoli</name>
    <dbReference type="NCBI Taxonomy" id="3056844"/>
    <lineage>
        <taxon>Bacteria</taxon>
        <taxon>Pseudomonadati</taxon>
        <taxon>Pseudomonadota</taxon>
        <taxon>Betaproteobacteria</taxon>
        <taxon>Neisseriales</taxon>
        <taxon>Neisseriaceae</taxon>
        <taxon>Crenobacter</taxon>
    </lineage>
</organism>
<reference evidence="1" key="1">
    <citation type="submission" date="2023-06" db="EMBL/GenBank/DDBJ databases">
        <authorList>
            <person name="Zhang S."/>
        </authorList>
    </citation>
    <scope>NUCLEOTIDE SEQUENCE</scope>
    <source>
        <strain evidence="1">SG2303</strain>
    </source>
</reference>
<dbReference type="InterPro" id="IPR032556">
    <property type="entry name" value="DUF4936"/>
</dbReference>
<dbReference type="Proteomes" id="UP001168540">
    <property type="component" value="Unassembled WGS sequence"/>
</dbReference>